<dbReference type="Gene3D" id="2.30.42.10">
    <property type="match status" value="2"/>
</dbReference>
<accession>A0A6G5QJ92</accession>
<dbReference type="InterPro" id="IPR001478">
    <property type="entry name" value="PDZ"/>
</dbReference>
<dbReference type="InterPro" id="IPR055911">
    <property type="entry name" value="DUF7488"/>
</dbReference>
<dbReference type="InterPro" id="IPR036034">
    <property type="entry name" value="PDZ_sf"/>
</dbReference>
<dbReference type="Proteomes" id="UP000503264">
    <property type="component" value="Chromosome"/>
</dbReference>
<proteinExistence type="predicted"/>
<dbReference type="SUPFAM" id="SSF50156">
    <property type="entry name" value="PDZ domain-like"/>
    <property type="match status" value="2"/>
</dbReference>
<dbReference type="SMART" id="SM00228">
    <property type="entry name" value="PDZ"/>
    <property type="match status" value="2"/>
</dbReference>
<dbReference type="PROSITE" id="PS50106">
    <property type="entry name" value="PDZ"/>
    <property type="match status" value="1"/>
</dbReference>
<dbReference type="Pfam" id="PF13180">
    <property type="entry name" value="PDZ_2"/>
    <property type="match status" value="1"/>
</dbReference>
<dbReference type="AlphaFoldDB" id="A0A6G5QJ92"/>
<feature type="domain" description="PDZ" evidence="1">
    <location>
        <begin position="291"/>
        <end position="344"/>
    </location>
</feature>
<name>A0A6G5QJ92_9BACT</name>
<sequence>MKKIVLFVCLAVFLVAEPRPTQDDFYACYLKNKSSIVSVNGNFGVAITPNLIAVPKNAKTKINDYVKFDPYLGLYLVKSSVTLEPPVKVMDETDEMQVKKSTWVGVISDSNNTVMGHIKSLGVNLGDFDTLSFESNVTGELNSACCGMLGIVIGSDKFIPNRYLKHFAAYDDVYYGDIGVVFTQNDKGFFVQSSDPIGRGKILMAGDQILAVNGETPYSLRQINEAILFAPKGSFVEFRIRRDGEEMKVYTPVSGEVAKIQSGSLDENATQVEHNQTKVDIKGLFNAIEEAVEVDDGEQLLKDYGITIDKNLYVTKVLDDTPAQEFGIQIGDKILQIERKVVKNRKNLYENLPKNGAFILLFTRNDFNFFAKVVK</sequence>
<dbReference type="EMBL" id="CP012542">
    <property type="protein sequence ID" value="QCD45689.1"/>
    <property type="molecule type" value="Genomic_DNA"/>
</dbReference>
<dbReference type="RefSeq" id="WP_034970478.1">
    <property type="nucleotide sequence ID" value="NZ_CP012542.1"/>
</dbReference>
<evidence type="ECO:0000313" key="2">
    <source>
        <dbReference type="EMBL" id="QCD45689.1"/>
    </source>
</evidence>
<reference evidence="2 3" key="1">
    <citation type="submission" date="2016-07" db="EMBL/GenBank/DDBJ databases">
        <title>Comparative genomics of the Campylobacter concisus group.</title>
        <authorList>
            <person name="Miller W.G."/>
            <person name="Yee E."/>
            <person name="Chapman M.H."/>
            <person name="Huynh S."/>
            <person name="Bono J.L."/>
            <person name="On S.L.W."/>
            <person name="StLeger J."/>
            <person name="Foster G."/>
            <person name="Parker C.T."/>
        </authorList>
    </citation>
    <scope>NUCLEOTIDE SEQUENCE [LARGE SCALE GENOMIC DNA]</scope>
    <source>
        <strain evidence="2 3">CCUG 21559</strain>
    </source>
</reference>
<evidence type="ECO:0000259" key="1">
    <source>
        <dbReference type="PROSITE" id="PS50106"/>
    </source>
</evidence>
<dbReference type="Pfam" id="PF24314">
    <property type="entry name" value="DUF7488"/>
    <property type="match status" value="1"/>
</dbReference>
<evidence type="ECO:0000313" key="3">
    <source>
        <dbReference type="Proteomes" id="UP000503264"/>
    </source>
</evidence>
<protein>
    <submittedName>
        <fullName evidence="2">Putative PDZ domain protein</fullName>
    </submittedName>
</protein>
<organism evidence="2 3">
    <name type="scientific">Campylobacter mucosalis CCUG 21559</name>
    <dbReference type="NCBI Taxonomy" id="1032067"/>
    <lineage>
        <taxon>Bacteria</taxon>
        <taxon>Pseudomonadati</taxon>
        <taxon>Campylobacterota</taxon>
        <taxon>Epsilonproteobacteria</taxon>
        <taxon>Campylobacterales</taxon>
        <taxon>Campylobacteraceae</taxon>
        <taxon>Campylobacter</taxon>
    </lineage>
</organism>
<keyword evidence="3" id="KW-1185">Reference proteome</keyword>
<gene>
    <name evidence="2" type="ORF">CMUC_1949</name>
</gene>